<keyword evidence="9" id="KW-1185">Reference proteome</keyword>
<organism evidence="8 9">
    <name type="scientific">Cohaesibacter celericrescens</name>
    <dbReference type="NCBI Taxonomy" id="2067669"/>
    <lineage>
        <taxon>Bacteria</taxon>
        <taxon>Pseudomonadati</taxon>
        <taxon>Pseudomonadota</taxon>
        <taxon>Alphaproteobacteria</taxon>
        <taxon>Hyphomicrobiales</taxon>
        <taxon>Cohaesibacteraceae</taxon>
    </lineage>
</organism>
<keyword evidence="6 7" id="KW-0472">Membrane</keyword>
<evidence type="ECO:0000256" key="3">
    <source>
        <dbReference type="ARBA" id="ARBA00022475"/>
    </source>
</evidence>
<evidence type="ECO:0000256" key="7">
    <source>
        <dbReference type="SAM" id="Phobius"/>
    </source>
</evidence>
<evidence type="ECO:0000256" key="4">
    <source>
        <dbReference type="ARBA" id="ARBA00022692"/>
    </source>
</evidence>
<dbReference type="NCBIfam" id="NF006519">
    <property type="entry name" value="PRK08965.1-3"/>
    <property type="match status" value="1"/>
</dbReference>
<comment type="similarity">
    <text evidence="2">Belongs to the CPA3 antiporters (TC 2.A.63) subunit E family.</text>
</comment>
<evidence type="ECO:0000256" key="6">
    <source>
        <dbReference type="ARBA" id="ARBA00023136"/>
    </source>
</evidence>
<comment type="subcellular location">
    <subcellularLocation>
        <location evidence="1">Cell membrane</location>
        <topology evidence="1">Multi-pass membrane protein</topology>
    </subcellularLocation>
</comment>
<dbReference type="GO" id="GO:0005886">
    <property type="term" value="C:plasma membrane"/>
    <property type="evidence" value="ECO:0007669"/>
    <property type="project" value="UniProtKB-SubCell"/>
</dbReference>
<dbReference type="Pfam" id="PF01899">
    <property type="entry name" value="MNHE"/>
    <property type="match status" value="1"/>
</dbReference>
<accession>A0A2N5XR60</accession>
<name>A0A2N5XR60_9HYPH</name>
<dbReference type="PIRSF" id="PIRSF019239">
    <property type="entry name" value="MrpE"/>
    <property type="match status" value="1"/>
</dbReference>
<evidence type="ECO:0000256" key="5">
    <source>
        <dbReference type="ARBA" id="ARBA00022989"/>
    </source>
</evidence>
<dbReference type="RefSeq" id="WP_101534274.1">
    <property type="nucleotide sequence ID" value="NZ_JBFHIU010000020.1"/>
</dbReference>
<dbReference type="EMBL" id="PKUQ01000022">
    <property type="protein sequence ID" value="PLW76984.1"/>
    <property type="molecule type" value="Genomic_DNA"/>
</dbReference>
<dbReference type="OrthoDB" id="9807187at2"/>
<keyword evidence="3" id="KW-1003">Cell membrane</keyword>
<evidence type="ECO:0000313" key="8">
    <source>
        <dbReference type="EMBL" id="PLW76984.1"/>
    </source>
</evidence>
<dbReference type="Proteomes" id="UP000234881">
    <property type="component" value="Unassembled WGS sequence"/>
</dbReference>
<protein>
    <submittedName>
        <fullName evidence="8">Na+/H+ antiporter subunit E</fullName>
    </submittedName>
</protein>
<dbReference type="AlphaFoldDB" id="A0A2N5XR60"/>
<comment type="caution">
    <text evidence="8">The sequence shown here is derived from an EMBL/GenBank/DDBJ whole genome shotgun (WGS) entry which is preliminary data.</text>
</comment>
<gene>
    <name evidence="8" type="ORF">C0081_13145</name>
</gene>
<dbReference type="GO" id="GO:0008324">
    <property type="term" value="F:monoatomic cation transmembrane transporter activity"/>
    <property type="evidence" value="ECO:0007669"/>
    <property type="project" value="InterPro"/>
</dbReference>
<keyword evidence="4 7" id="KW-0812">Transmembrane</keyword>
<keyword evidence="5 7" id="KW-1133">Transmembrane helix</keyword>
<dbReference type="PANTHER" id="PTHR34584:SF1">
    <property type="entry name" value="NA(+)_H(+) ANTIPORTER SUBUNIT E1"/>
    <property type="match status" value="1"/>
</dbReference>
<evidence type="ECO:0000256" key="1">
    <source>
        <dbReference type="ARBA" id="ARBA00004651"/>
    </source>
</evidence>
<dbReference type="PANTHER" id="PTHR34584">
    <property type="entry name" value="NA(+)/H(+) ANTIPORTER SUBUNIT E1"/>
    <property type="match status" value="1"/>
</dbReference>
<dbReference type="InterPro" id="IPR002758">
    <property type="entry name" value="Cation_antiport_E"/>
</dbReference>
<evidence type="ECO:0000256" key="2">
    <source>
        <dbReference type="ARBA" id="ARBA00006228"/>
    </source>
</evidence>
<evidence type="ECO:0000313" key="9">
    <source>
        <dbReference type="Proteomes" id="UP000234881"/>
    </source>
</evidence>
<reference evidence="8 9" key="1">
    <citation type="submission" date="2018-01" db="EMBL/GenBank/DDBJ databases">
        <title>The draft genome sequence of Cohaesibacter sp. H1304.</title>
        <authorList>
            <person name="Wang N.-N."/>
            <person name="Du Z.-J."/>
        </authorList>
    </citation>
    <scope>NUCLEOTIDE SEQUENCE [LARGE SCALE GENOMIC DNA]</scope>
    <source>
        <strain evidence="8 9">H1304</strain>
    </source>
</reference>
<sequence length="158" mass="17709">MNNLFLVNILLALIWAAVSGSFSEPNLLFGFVLGMIVLFVIREQVGTMSYLFRAKRILSLIGLFLVELAKSAIKVAKLAVSRNLNLKPGFFAYHLNTDRDFEITILANLITLTPGTLSVDVSEDKKILYVHAVTIDDVEKMRADIANGFERKIMEAFR</sequence>
<feature type="transmembrane region" description="Helical" evidence="7">
    <location>
        <begin position="26"/>
        <end position="45"/>
    </location>
</feature>
<proteinExistence type="inferred from homology"/>